<evidence type="ECO:0000313" key="3">
    <source>
        <dbReference type="Proteomes" id="UP000179769"/>
    </source>
</evidence>
<dbReference type="Proteomes" id="UP000179769">
    <property type="component" value="Unassembled WGS sequence"/>
</dbReference>
<keyword evidence="3" id="KW-1185">Reference proteome</keyword>
<feature type="domain" description="Polynucleotide kinase PNKP phosphatase" evidence="1">
    <location>
        <begin position="22"/>
        <end position="154"/>
    </location>
</feature>
<dbReference type="Pfam" id="PF25109">
    <property type="entry name" value="HAD_PNKP"/>
    <property type="match status" value="1"/>
</dbReference>
<dbReference type="Gene3D" id="3.40.50.1000">
    <property type="entry name" value="HAD superfamily/HAD-like"/>
    <property type="match status" value="1"/>
</dbReference>
<organism evidence="2 3">
    <name type="scientific">Parafrankia soli</name>
    <dbReference type="NCBI Taxonomy" id="2599596"/>
    <lineage>
        <taxon>Bacteria</taxon>
        <taxon>Bacillati</taxon>
        <taxon>Actinomycetota</taxon>
        <taxon>Actinomycetes</taxon>
        <taxon>Frankiales</taxon>
        <taxon>Frankiaceae</taxon>
        <taxon>Parafrankia</taxon>
    </lineage>
</organism>
<comment type="caution">
    <text evidence="2">The sequence shown here is derived from an EMBL/GenBank/DDBJ whole genome shotgun (WGS) entry which is preliminary data.</text>
</comment>
<dbReference type="InterPro" id="IPR036412">
    <property type="entry name" value="HAD-like_sf"/>
</dbReference>
<accession>A0A1S1Q886</accession>
<protein>
    <recommendedName>
        <fullName evidence="1">Polynucleotide kinase PNKP phosphatase domain-containing protein</fullName>
    </recommendedName>
</protein>
<evidence type="ECO:0000259" key="1">
    <source>
        <dbReference type="Pfam" id="PF25109"/>
    </source>
</evidence>
<reference evidence="3" key="1">
    <citation type="submission" date="2016-07" db="EMBL/GenBank/DDBJ databases">
        <title>Frankia sp. NRRL B-16219 Genome sequencing.</title>
        <authorList>
            <person name="Ghodhbane-Gtari F."/>
            <person name="Swanson E."/>
            <person name="Gueddou A."/>
            <person name="Louati M."/>
            <person name="Nouioui I."/>
            <person name="Hezbri K."/>
            <person name="Abebe-Akele F."/>
            <person name="Simpson S."/>
            <person name="Morris K."/>
            <person name="Thomas K."/>
            <person name="Gtari M."/>
            <person name="Tisa L.S."/>
        </authorList>
    </citation>
    <scope>NUCLEOTIDE SEQUENCE [LARGE SCALE GENOMIC DNA]</scope>
    <source>
        <strain evidence="3">NRRL B-16219</strain>
    </source>
</reference>
<gene>
    <name evidence="2" type="ORF">BBK14_03945</name>
</gene>
<evidence type="ECO:0000313" key="2">
    <source>
        <dbReference type="EMBL" id="OHV28414.1"/>
    </source>
</evidence>
<dbReference type="EMBL" id="MAXA01000213">
    <property type="protein sequence ID" value="OHV28414.1"/>
    <property type="molecule type" value="Genomic_DNA"/>
</dbReference>
<dbReference type="InterPro" id="IPR056782">
    <property type="entry name" value="HAD_PNKP"/>
</dbReference>
<dbReference type="AlphaFoldDB" id="A0A1S1Q886"/>
<name>A0A1S1Q886_9ACTN</name>
<proteinExistence type="predicted"/>
<dbReference type="SUPFAM" id="SSF56784">
    <property type="entry name" value="HAD-like"/>
    <property type="match status" value="1"/>
</dbReference>
<dbReference type="InterPro" id="IPR023214">
    <property type="entry name" value="HAD_sf"/>
</dbReference>
<sequence length="174" mass="19446">MAGGPLQAAAAAEAPADRPLAVIDVDGVVADVRHRLRFLRARPGDWDAFFAAADVDPPLVEGVELVRSLARDHEVLWLTGRPERSRAATERWLREQGLPLNELRMRPDADRRPARIFKRSELRRLGVHRRVAVVVDDDPAVVELLRADGWPVLRADWVAYEPTLGNAQNTEGRT</sequence>
<dbReference type="OrthoDB" id="5189293at2"/>